<name>A0A0D6ELV9_SPOSA</name>
<dbReference type="Pfam" id="PF12569">
    <property type="entry name" value="NatA_aux_su"/>
    <property type="match status" value="2"/>
</dbReference>
<dbReference type="PANTHER" id="PTHR22767">
    <property type="entry name" value="N-TERMINAL ACETYLTRANSFERASE-RELATED"/>
    <property type="match status" value="1"/>
</dbReference>
<dbReference type="Gene3D" id="1.25.40.1040">
    <property type="match status" value="1"/>
</dbReference>
<dbReference type="EMBL" id="CENE01000010">
    <property type="protein sequence ID" value="CEQ41002.1"/>
    <property type="molecule type" value="Genomic_DNA"/>
</dbReference>
<dbReference type="PIRSF" id="PIRSF000422">
    <property type="entry name" value="N-terminal-AcTrfase-A_aux_su"/>
    <property type="match status" value="1"/>
</dbReference>
<dbReference type="Gene3D" id="1.25.40.1010">
    <property type="match status" value="2"/>
</dbReference>
<dbReference type="Proteomes" id="UP000243876">
    <property type="component" value="Unassembled WGS sequence"/>
</dbReference>
<reference evidence="4" key="1">
    <citation type="submission" date="2015-02" db="EMBL/GenBank/DDBJ databases">
        <authorList>
            <person name="Gon?alves P."/>
        </authorList>
    </citation>
    <scope>NUCLEOTIDE SEQUENCE [LARGE SCALE GENOMIC DNA]</scope>
</reference>
<dbReference type="SMART" id="SM00028">
    <property type="entry name" value="TPR"/>
    <property type="match status" value="3"/>
</dbReference>
<dbReference type="InterPro" id="IPR011990">
    <property type="entry name" value="TPR-like_helical_dom_sf"/>
</dbReference>
<keyword evidence="1" id="KW-0677">Repeat</keyword>
<protein>
    <submittedName>
        <fullName evidence="3">SPOSA6832_02667-mRNA-1:cds</fullName>
    </submittedName>
</protein>
<feature type="non-terminal residue" evidence="3">
    <location>
        <position position="1"/>
    </location>
</feature>
<dbReference type="AlphaFoldDB" id="A0A0D6ELV9"/>
<keyword evidence="2" id="KW-0802">TPR repeat</keyword>
<dbReference type="PANTHER" id="PTHR22767:SF2">
    <property type="entry name" value="N(ALPHA)-ACETYLTRANSFERASE 15_16, ISOFORM A"/>
    <property type="match status" value="1"/>
</dbReference>
<dbReference type="GO" id="GO:0031415">
    <property type="term" value="C:NatA complex"/>
    <property type="evidence" value="ECO:0007669"/>
    <property type="project" value="TreeGrafter"/>
</dbReference>
<accession>A0A0D6ELV9</accession>
<sequence length="866" mass="96884">MPPRRKPVKPPAKPAPAAAAAQAVVADNGAVPGENRYLPKKEAELFRQVLTLYETKEYKTGLQLVEQILETHPEHGESLCMKGLFLCCLDRKPEGYDLVKLGVKNDMGSHIVWHVYAIVLRADKNFDEALKCYKKACEIEKDSLNLLTDLSTLTIHLRHYADYVQVRRSILRTQPRLRRNWLALAVAQYLAQQYTDACATLTYYENMLREVPSGDVEHSEVLLFHAMCLEEAGEYEKCLEFLGEKSGEIVDRSAYSVQRARLLLKVGRSEPALWAWELLLEENPESTEYIKATVQAKGADCDSTTEEGRSKAVAILDELAEKYPRSLAIRRLALDLTSGDVFRSKASTYLLNALSKGVPSVFADIKALYVDQEKQRIVGEIVEAFRKGLEEKGAIVTEEAGDDQRHPADDTVESPSTYLWTLYFLSQHYSSLTPPQHSHALSILALASAHTPSLPELPMLRARILKRAGDAQGAAKAMEEARQLDGQDRFLNCKASKYAIRAAREDEAERIAGLFTKKDAPSPLEDLVEMQCLWFLQEEGDSYLRQQKWGLALKRYTQILDIFQEIEEDQYDFHAYCMRKSTLRAYIEMLRFEDKVRDHARFAAAAKGAIEAPAPLNVYVDADPQGLKLLATETPLDDALKFLKPLERARPREVQTWVLSFEVALRRGGASFLLRLPATASAHRAFDDEMCTGKYLDALRALRTALSLAPTSPALLPLVVRLKIALQAPPALDSALLAVLNSETAALLGGDNIEGSQFVEEQLRKHSKDAEWVLKGAEAWVALGRKDEAEKLAARLVEEELGATLAQTARAFAFLQSHSSSQLEPFRVAAATRFPLARVFKTQVELAELDKQSEEAVEDGEKENVE</sequence>
<dbReference type="InterPro" id="IPR019734">
    <property type="entry name" value="TPR_rpt"/>
</dbReference>
<evidence type="ECO:0000313" key="4">
    <source>
        <dbReference type="Proteomes" id="UP000243876"/>
    </source>
</evidence>
<keyword evidence="4" id="KW-1185">Reference proteome</keyword>
<dbReference type="SUPFAM" id="SSF48452">
    <property type="entry name" value="TPR-like"/>
    <property type="match status" value="2"/>
</dbReference>
<gene>
    <name evidence="3" type="primary">SPOSA6832_02667</name>
</gene>
<proteinExistence type="predicted"/>
<dbReference type="InterPro" id="IPR021183">
    <property type="entry name" value="NatA_aux_su"/>
</dbReference>
<evidence type="ECO:0000256" key="2">
    <source>
        <dbReference type="ARBA" id="ARBA00022803"/>
    </source>
</evidence>
<organism evidence="3 4">
    <name type="scientific">Sporidiobolus salmonicolor</name>
    <name type="common">Yeast-like fungus</name>
    <name type="synonym">Sporobolomyces salmonicolor</name>
    <dbReference type="NCBI Taxonomy" id="5005"/>
    <lineage>
        <taxon>Eukaryota</taxon>
        <taxon>Fungi</taxon>
        <taxon>Dikarya</taxon>
        <taxon>Basidiomycota</taxon>
        <taxon>Pucciniomycotina</taxon>
        <taxon>Microbotryomycetes</taxon>
        <taxon>Sporidiobolales</taxon>
        <taxon>Sporidiobolaceae</taxon>
        <taxon>Sporobolomyces</taxon>
    </lineage>
</organism>
<dbReference type="OrthoDB" id="10263032at2759"/>
<evidence type="ECO:0000256" key="1">
    <source>
        <dbReference type="ARBA" id="ARBA00022737"/>
    </source>
</evidence>
<evidence type="ECO:0000313" key="3">
    <source>
        <dbReference type="EMBL" id="CEQ41002.1"/>
    </source>
</evidence>